<dbReference type="InterPro" id="IPR001646">
    <property type="entry name" value="5peptide_repeat"/>
</dbReference>
<dbReference type="AlphaFoldDB" id="A0A857GI21"/>
<dbReference type="EMBL" id="CP024621">
    <property type="protein sequence ID" value="QHD48910.1"/>
    <property type="molecule type" value="Genomic_DNA"/>
</dbReference>
<evidence type="ECO:0000313" key="3">
    <source>
        <dbReference type="Proteomes" id="UP000463949"/>
    </source>
</evidence>
<feature type="transmembrane region" description="Helical" evidence="1">
    <location>
        <begin position="175"/>
        <end position="194"/>
    </location>
</feature>
<evidence type="ECO:0000256" key="1">
    <source>
        <dbReference type="SAM" id="Phobius"/>
    </source>
</evidence>
<feature type="transmembrane region" description="Helical" evidence="1">
    <location>
        <begin position="200"/>
        <end position="220"/>
    </location>
</feature>
<dbReference type="RefSeq" id="WP_159341278.1">
    <property type="nucleotide sequence ID" value="NZ_CP024621.1"/>
</dbReference>
<dbReference type="OrthoDB" id="5290767at2"/>
<gene>
    <name evidence="2" type="ORF">CTT34_03995</name>
</gene>
<dbReference type="Gene3D" id="2.160.20.80">
    <property type="entry name" value="E3 ubiquitin-protein ligase SopA"/>
    <property type="match status" value="1"/>
</dbReference>
<dbReference type="SUPFAM" id="SSF141571">
    <property type="entry name" value="Pentapeptide repeat-like"/>
    <property type="match status" value="1"/>
</dbReference>
<sequence length="290" mass="33694">MSDFDQMKDFIDKPSKEIFSKTFENISFKSFDNDYIEQLGRSKKKASVSNCTFRSTIFVDCYFNGVVFKCCDFTSAKFIDCNFKDAKFVQCVFNYASFRRTIVDSSEILANLPREPNLCRDLLRVLRVDARELGNVEDESVYIRKEIEASNLFYISAFKGREDWYRKKYSGMDRVLFLFKWMQSMFSGLIWGNGEKPARVLYSCVFTVLLISLLLVFYGYNEGQFSSEDTIYSGFAVAFKLSVSEFLGIPYDSDLFNLKVPFVISVFSSLARYIFIGLLVSVMFRSFSRR</sequence>
<dbReference type="Proteomes" id="UP000463949">
    <property type="component" value="Chromosome"/>
</dbReference>
<keyword evidence="1" id="KW-0472">Membrane</keyword>
<accession>A0A857GI21</accession>
<organism evidence="2 3">
    <name type="scientific">Vreelandella aquamarina</name>
    <dbReference type="NCBI Taxonomy" id="77097"/>
    <lineage>
        <taxon>Bacteria</taxon>
        <taxon>Pseudomonadati</taxon>
        <taxon>Pseudomonadota</taxon>
        <taxon>Gammaproteobacteria</taxon>
        <taxon>Oceanospirillales</taxon>
        <taxon>Halomonadaceae</taxon>
        <taxon>Vreelandella</taxon>
    </lineage>
</organism>
<proteinExistence type="predicted"/>
<feature type="transmembrane region" description="Helical" evidence="1">
    <location>
        <begin position="232"/>
        <end position="251"/>
    </location>
</feature>
<evidence type="ECO:0000313" key="2">
    <source>
        <dbReference type="EMBL" id="QHD48910.1"/>
    </source>
</evidence>
<keyword evidence="1" id="KW-0812">Transmembrane</keyword>
<reference evidence="2 3" key="1">
    <citation type="submission" date="2017-10" db="EMBL/GenBank/DDBJ databases">
        <title>Coral associated bacteria.</title>
        <authorList>
            <person name="Wang X."/>
        </authorList>
    </citation>
    <scope>NUCLEOTIDE SEQUENCE [LARGE SCALE GENOMIC DNA]</scope>
    <source>
        <strain evidence="2 3">SCSIO 43005</strain>
    </source>
</reference>
<protein>
    <recommendedName>
        <fullName evidence="4">Pentapeptide repeat-containing protein</fullName>
    </recommendedName>
</protein>
<dbReference type="KEGG" id="hmd:CTT34_03995"/>
<keyword evidence="1" id="KW-1133">Transmembrane helix</keyword>
<name>A0A857GI21_9GAMM</name>
<evidence type="ECO:0008006" key="4">
    <source>
        <dbReference type="Google" id="ProtNLM"/>
    </source>
</evidence>
<dbReference type="Pfam" id="PF00805">
    <property type="entry name" value="Pentapeptide"/>
    <property type="match status" value="1"/>
</dbReference>
<feature type="transmembrane region" description="Helical" evidence="1">
    <location>
        <begin position="263"/>
        <end position="284"/>
    </location>
</feature>